<reference evidence="3" key="1">
    <citation type="submission" date="2018-02" db="EMBL/GenBank/DDBJ databases">
        <title>The complete genome of bacterial strain SGAirxxxx.</title>
        <authorList>
            <person name="Schuster S.C."/>
        </authorList>
    </citation>
    <scope>NUCLEOTIDE SEQUENCE [LARGE SCALE GENOMIC DNA]</scope>
    <source>
        <strain evidence="3">SGAir0734</strain>
    </source>
</reference>
<protein>
    <submittedName>
        <fullName evidence="2">Uncharacterized protein</fullName>
    </submittedName>
</protein>
<accession>A0A2Z3N5N6</accession>
<sequence>MYLTFRKKHGSVPSNLTKITKNGNLSFFYIFIMKNFFVKYILWWRSIFYKSYHIFILINSLYYEIFVTIPIYPFAKPCFINCIGFLLFSGK</sequence>
<evidence type="ECO:0000313" key="3">
    <source>
        <dbReference type="Proteomes" id="UP000246996"/>
    </source>
</evidence>
<dbReference type="AlphaFoldDB" id="A0A2Z3N5N6"/>
<dbReference type="Proteomes" id="UP000246996">
    <property type="component" value="Chromosome"/>
</dbReference>
<proteinExistence type="predicted"/>
<keyword evidence="1" id="KW-0812">Transmembrane</keyword>
<keyword evidence="1" id="KW-1133">Transmembrane helix</keyword>
<name>A0A2Z3N5N6_GEOTH</name>
<keyword evidence="1" id="KW-0472">Membrane</keyword>
<evidence type="ECO:0000313" key="2">
    <source>
        <dbReference type="EMBL" id="AWO74212.1"/>
    </source>
</evidence>
<dbReference type="EMBL" id="CP027303">
    <property type="protein sequence ID" value="AWO74212.1"/>
    <property type="molecule type" value="Genomic_DNA"/>
</dbReference>
<evidence type="ECO:0000256" key="1">
    <source>
        <dbReference type="SAM" id="Phobius"/>
    </source>
</evidence>
<gene>
    <name evidence="2" type="ORF">C1N76_06475</name>
</gene>
<organism evidence="2 3">
    <name type="scientific">Geobacillus thermoleovorans</name>
    <name type="common">Bacillus thermoleovorans</name>
    <dbReference type="NCBI Taxonomy" id="33941"/>
    <lineage>
        <taxon>Bacteria</taxon>
        <taxon>Bacillati</taxon>
        <taxon>Bacillota</taxon>
        <taxon>Bacilli</taxon>
        <taxon>Bacillales</taxon>
        <taxon>Anoxybacillaceae</taxon>
        <taxon>Geobacillus</taxon>
        <taxon>Geobacillus thermoleovorans group</taxon>
    </lineage>
</organism>
<feature type="transmembrane region" description="Helical" evidence="1">
    <location>
        <begin position="25"/>
        <end position="42"/>
    </location>
</feature>